<evidence type="ECO:0000259" key="1">
    <source>
        <dbReference type="Pfam" id="PF00882"/>
    </source>
</evidence>
<proteinExistence type="predicted"/>
<reference evidence="2 4" key="1">
    <citation type="submission" date="2015-09" db="EMBL/GenBank/DDBJ databases">
        <authorList>
            <consortium name="Pathogen Informatics"/>
        </authorList>
    </citation>
    <scope>NUCLEOTIDE SEQUENCE [LARGE SCALE GENOMIC DNA]</scope>
    <source>
        <strain evidence="2 4">2789STDY5834841</strain>
    </source>
</reference>
<sequence length="273" mass="31039">MPTTYAHYKFGKEVISALPRPLRSTVENHRELFDIGLHGPDILFYYHPMKRNTVNGQGYDLHDKPADLFFRHAAETVKKAEDPAAARAYIYGVICHFALDSECHPYVEKMIHESGISHSEIEMEFDRLLLKEDYINPVRYLATKHIRPTKENGAVIAPFFEDLTAETVQKALKGMIMYHKLLLAPGAVKRKILFGGMRLSGQYDSLHGMVMSLEPNPACKEYCRLLKRLFAGAVPLAAGLIIRYQKVLFEGDEIPERFTRTFGAGEGWKDLPL</sequence>
<dbReference type="Pfam" id="PF00882">
    <property type="entry name" value="Zn_dep_PLPC"/>
    <property type="match status" value="1"/>
</dbReference>
<dbReference type="AlphaFoldDB" id="A0A174B800"/>
<dbReference type="EMBL" id="CYZO01000013">
    <property type="protein sequence ID" value="CUN95785.1"/>
    <property type="molecule type" value="Genomic_DNA"/>
</dbReference>
<reference evidence="3 5" key="2">
    <citation type="journal article" date="2019" name="Science, e1252229">
        <title>Invertible promoters mediate bacterial phase variation, antibiotic resistance, and host adaptation in the gut.</title>
        <authorList>
            <person name="Jiang X."/>
            <person name="Hall A.B."/>
            <person name="Arthur T.D."/>
            <person name="Plichta D.R."/>
            <person name="Covington C.T."/>
            <person name="Poyet M."/>
            <person name="Crothers J."/>
            <person name="Moses P.L."/>
            <person name="Tolonen A.C."/>
            <person name="Vlamakis H."/>
            <person name="Alm E.J."/>
            <person name="Xavier R.J."/>
        </authorList>
    </citation>
    <scope>NUCLEOTIDE SEQUENCE [LARGE SCALE GENOMIC DNA]</scope>
    <source>
        <strain evidence="5">aa_0143</strain>
        <strain evidence="3">Aa_0143</strain>
    </source>
</reference>
<dbReference type="Proteomes" id="UP000292665">
    <property type="component" value="Unassembled WGS sequence"/>
</dbReference>
<evidence type="ECO:0000313" key="3">
    <source>
        <dbReference type="EMBL" id="RYS80145.1"/>
    </source>
</evidence>
<feature type="domain" description="Phospholipase C/D" evidence="1">
    <location>
        <begin position="7"/>
        <end position="162"/>
    </location>
</feature>
<name>A0A174B800_9FIRM</name>
<dbReference type="Proteomes" id="UP000095787">
    <property type="component" value="Unassembled WGS sequence"/>
</dbReference>
<organism evidence="2 4">
    <name type="scientific">[Ruminococcus] torques</name>
    <dbReference type="NCBI Taxonomy" id="33039"/>
    <lineage>
        <taxon>Bacteria</taxon>
        <taxon>Bacillati</taxon>
        <taxon>Bacillota</taxon>
        <taxon>Clostridia</taxon>
        <taxon>Lachnospirales</taxon>
        <taxon>Lachnospiraceae</taxon>
        <taxon>Mediterraneibacter</taxon>
    </lineage>
</organism>
<evidence type="ECO:0000313" key="5">
    <source>
        <dbReference type="Proteomes" id="UP000292665"/>
    </source>
</evidence>
<dbReference type="InterPro" id="IPR029002">
    <property type="entry name" value="PLPC/GPLD1"/>
</dbReference>
<dbReference type="RefSeq" id="WP_004847991.1">
    <property type="nucleotide sequence ID" value="NZ_CATVPX010000016.1"/>
</dbReference>
<accession>A0A174B800</accession>
<dbReference type="EMBL" id="RCYR01000012">
    <property type="protein sequence ID" value="RYS80145.1"/>
    <property type="molecule type" value="Genomic_DNA"/>
</dbReference>
<dbReference type="GeneID" id="97329997"/>
<gene>
    <name evidence="3" type="ORF">EAI93_07650</name>
    <name evidence="2" type="ORF">ERS852456_01250</name>
</gene>
<evidence type="ECO:0000313" key="4">
    <source>
        <dbReference type="Proteomes" id="UP000095787"/>
    </source>
</evidence>
<evidence type="ECO:0000313" key="2">
    <source>
        <dbReference type="EMBL" id="CUN95785.1"/>
    </source>
</evidence>
<protein>
    <recommendedName>
        <fullName evidence="1">Phospholipase C/D domain-containing protein</fullName>
    </recommendedName>
</protein>